<dbReference type="KEGG" id="eaj:Q3M24_22700"/>
<dbReference type="EMBL" id="CP159373">
    <property type="protein sequence ID" value="XCN73048.1"/>
    <property type="molecule type" value="Genomic_DNA"/>
</dbReference>
<accession>A0AAU8LVX5</accession>
<dbReference type="Pfam" id="PF12059">
    <property type="entry name" value="DUF3540"/>
    <property type="match status" value="1"/>
</dbReference>
<proteinExistence type="predicted"/>
<reference evidence="1" key="2">
    <citation type="submission" date="2024-06" db="EMBL/GenBank/DDBJ databases">
        <authorList>
            <person name="Plum-Jensen L.E."/>
            <person name="Schramm A."/>
            <person name="Marshall I.P.G."/>
        </authorList>
    </citation>
    <scope>NUCLEOTIDE SEQUENCE</scope>
    <source>
        <strain evidence="1">Rat1</strain>
    </source>
</reference>
<reference evidence="1" key="1">
    <citation type="journal article" date="2024" name="Syst. Appl. Microbiol.">
        <title>First single-strain enrichments of Electrothrix cable bacteria, description of E. aestuarii sp. nov. and E. rattekaaiensis sp. nov., and proposal of a cable bacteria taxonomy following the rules of the SeqCode.</title>
        <authorList>
            <person name="Plum-Jensen L.E."/>
            <person name="Schramm A."/>
            <person name="Marshall I.P.G."/>
        </authorList>
    </citation>
    <scope>NUCLEOTIDE SEQUENCE</scope>
    <source>
        <strain evidence="1">Rat1</strain>
    </source>
</reference>
<dbReference type="AlphaFoldDB" id="A0AAU8LVX5"/>
<organism evidence="1">
    <name type="scientific">Candidatus Electrothrix aestuarii</name>
    <dbReference type="NCBI Taxonomy" id="3062594"/>
    <lineage>
        <taxon>Bacteria</taxon>
        <taxon>Pseudomonadati</taxon>
        <taxon>Thermodesulfobacteriota</taxon>
        <taxon>Desulfobulbia</taxon>
        <taxon>Desulfobulbales</taxon>
        <taxon>Desulfobulbaceae</taxon>
        <taxon>Candidatus Electrothrix</taxon>
    </lineage>
</organism>
<sequence>MQNVAEKIIPIHGDTLPGIRECSVQDIQPGGIRVNIDGRSRRAKQAFSCLVSPEIGDIVLCSENAQGMLYILAIIERPTAQKMRLAFPADTDIQLKQGALNIHAPDHINVASDNLHCFSQKAVHVSEEAVISYENVTAQGKDLQANYSTVRVLSKLINTIAGQMINRFKGYMRSTEDHDMVKATQLTRTATHLHSIDGEHTLINSKKCTKIDGEKILMG</sequence>
<dbReference type="InterPro" id="IPR021927">
    <property type="entry name" value="DUF3540"/>
</dbReference>
<evidence type="ECO:0000313" key="1">
    <source>
        <dbReference type="EMBL" id="XCN73048.1"/>
    </source>
</evidence>
<protein>
    <submittedName>
        <fullName evidence="1">DUF3540 domain-containing protein</fullName>
    </submittedName>
</protein>
<gene>
    <name evidence="1" type="ORF">Q3M24_22700</name>
</gene>
<name>A0AAU8LVX5_9BACT</name>